<dbReference type="RefSeq" id="WP_020889810.1">
    <property type="nucleotide sequence ID" value="NZ_BJYV01000001.1"/>
</dbReference>
<dbReference type="GO" id="GO:0016491">
    <property type="term" value="F:oxidoreductase activity"/>
    <property type="evidence" value="ECO:0007669"/>
    <property type="project" value="InterPro"/>
</dbReference>
<evidence type="ECO:0000256" key="3">
    <source>
        <dbReference type="ARBA" id="ARBA00022989"/>
    </source>
</evidence>
<keyword evidence="2 5" id="KW-0812">Transmembrane</keyword>
<dbReference type="Proteomes" id="UP000321301">
    <property type="component" value="Unassembled WGS sequence"/>
</dbReference>
<comment type="caution">
    <text evidence="7">The sequence shown here is derived from an EMBL/GenBank/DDBJ whole genome shotgun (WGS) entry which is preliminary data.</text>
</comment>
<dbReference type="EMBL" id="BJYV01000001">
    <property type="protein sequence ID" value="GEO19725.1"/>
    <property type="molecule type" value="Genomic_DNA"/>
</dbReference>
<accession>A0A512C691</accession>
<feature type="transmembrane region" description="Helical" evidence="5">
    <location>
        <begin position="91"/>
        <end position="114"/>
    </location>
</feature>
<feature type="domain" description="Fatty acid hydroxylase" evidence="6">
    <location>
        <begin position="102"/>
        <end position="236"/>
    </location>
</feature>
<proteinExistence type="predicted"/>
<dbReference type="PANTHER" id="PTHR11863">
    <property type="entry name" value="STEROL DESATURASE"/>
    <property type="match status" value="1"/>
</dbReference>
<protein>
    <submittedName>
        <fullName evidence="7">Sterol desaturase</fullName>
    </submittedName>
</protein>
<keyword evidence="3 5" id="KW-1133">Transmembrane helix</keyword>
<feature type="transmembrane region" description="Helical" evidence="5">
    <location>
        <begin position="16"/>
        <end position="34"/>
    </location>
</feature>
<evidence type="ECO:0000256" key="2">
    <source>
        <dbReference type="ARBA" id="ARBA00022692"/>
    </source>
</evidence>
<dbReference type="GO" id="GO:0008610">
    <property type="term" value="P:lipid biosynthetic process"/>
    <property type="evidence" value="ECO:0007669"/>
    <property type="project" value="InterPro"/>
</dbReference>
<reference evidence="7 8" key="1">
    <citation type="submission" date="2019-07" db="EMBL/GenBank/DDBJ databases">
        <title>Whole genome shotgun sequence of Cyclobacterium qasimii NBRC 106168.</title>
        <authorList>
            <person name="Hosoyama A."/>
            <person name="Uohara A."/>
            <person name="Ohji S."/>
            <person name="Ichikawa N."/>
        </authorList>
    </citation>
    <scope>NUCLEOTIDE SEQUENCE [LARGE SCALE GENOMIC DNA]</scope>
    <source>
        <strain evidence="7 8">NBRC 106168</strain>
    </source>
</reference>
<dbReference type="InterPro" id="IPR050307">
    <property type="entry name" value="Sterol_Desaturase_Related"/>
</dbReference>
<name>A0A512C691_9BACT</name>
<keyword evidence="4 5" id="KW-0472">Membrane</keyword>
<evidence type="ECO:0000313" key="7">
    <source>
        <dbReference type="EMBL" id="GEO19725.1"/>
    </source>
</evidence>
<keyword evidence="8" id="KW-1185">Reference proteome</keyword>
<feature type="transmembrane region" description="Helical" evidence="5">
    <location>
        <begin position="57"/>
        <end position="79"/>
    </location>
</feature>
<organism evidence="7 8">
    <name type="scientific">Cyclobacterium qasimii</name>
    <dbReference type="NCBI Taxonomy" id="1350429"/>
    <lineage>
        <taxon>Bacteria</taxon>
        <taxon>Pseudomonadati</taxon>
        <taxon>Bacteroidota</taxon>
        <taxon>Cytophagia</taxon>
        <taxon>Cytophagales</taxon>
        <taxon>Cyclobacteriaceae</taxon>
        <taxon>Cyclobacterium</taxon>
    </lineage>
</organism>
<evidence type="ECO:0000313" key="8">
    <source>
        <dbReference type="Proteomes" id="UP000321301"/>
    </source>
</evidence>
<comment type="subcellular location">
    <subcellularLocation>
        <location evidence="1">Membrane</location>
    </subcellularLocation>
</comment>
<dbReference type="Pfam" id="PF04116">
    <property type="entry name" value="FA_hydroxylase"/>
    <property type="match status" value="1"/>
</dbReference>
<dbReference type="GO" id="GO:0005506">
    <property type="term" value="F:iron ion binding"/>
    <property type="evidence" value="ECO:0007669"/>
    <property type="project" value="InterPro"/>
</dbReference>
<dbReference type="AlphaFoldDB" id="A0A512C691"/>
<evidence type="ECO:0000256" key="5">
    <source>
        <dbReference type="SAM" id="Phobius"/>
    </source>
</evidence>
<evidence type="ECO:0000256" key="4">
    <source>
        <dbReference type="ARBA" id="ARBA00023136"/>
    </source>
</evidence>
<feature type="transmembrane region" description="Helical" evidence="5">
    <location>
        <begin position="157"/>
        <end position="178"/>
    </location>
</feature>
<sequence length="256" mass="30378">MEGLSIHYFTPIVSNIIRYFMVAGTAFVIFYKFYPNRFFKNKIQLGLSKNKDFIREILHSVQSSFVIGLVIALFLFTTLRGYTAIYNDFQAYHLLWVPLSLFVALILHDSYFYWMHRIVHHPKLYKRIHLTHHKSTNPSPWTSFSFHFFEAISEAMAVPLILCLIPMHPLLLILFGLLSFSINVYGHLGYEIAPKWFRNSVLFEVLISSTYHNLHHAIPKGNYGLYFRFWDRLLKTENPNYKVNYDRIQKRRFGQL</sequence>
<evidence type="ECO:0000256" key="1">
    <source>
        <dbReference type="ARBA" id="ARBA00004370"/>
    </source>
</evidence>
<dbReference type="InterPro" id="IPR006694">
    <property type="entry name" value="Fatty_acid_hydroxylase"/>
</dbReference>
<dbReference type="GO" id="GO:0016020">
    <property type="term" value="C:membrane"/>
    <property type="evidence" value="ECO:0007669"/>
    <property type="project" value="UniProtKB-SubCell"/>
</dbReference>
<evidence type="ECO:0000259" key="6">
    <source>
        <dbReference type="Pfam" id="PF04116"/>
    </source>
</evidence>
<gene>
    <name evidence="7" type="ORF">CQA01_02590</name>
</gene>